<sequence length="358" mass="39710">MGDVVPTQPSRWWIQYINTQVPSSLQSSFEYTFLEFMPMSSIPTTGNRTKLASSLAAFLKEDGKDLHLGGDEDFHAERRKHTEILGIHRIQGALEVPIGEVQFTAIRGPHGCIPLRILKPSNPGDRALVYMHGGGYTVGCADDFERGLRVVAEESGFTVVIVEYRLAPEYKFPTQLDEYEAVVAWLQGEEGKKRGIKKVVGGGDSAGGNMTAALALRLHDQKKANLAAQLLLYPEARVPFDTKACAENNSGYYLEANGIFSFADHYLPRGVPPSDRYISPGMQDVGNLKDLPPTYVFTAGFDPLRDVGVEYAHKLQEAGNEVVWRHRPDLTHGFLQFGHWSEECEEATKEVGKTLKDL</sequence>
<dbReference type="OrthoDB" id="408631at2759"/>
<evidence type="ECO:0000313" key="3">
    <source>
        <dbReference type="EMBL" id="AAW40992.2"/>
    </source>
</evidence>
<dbReference type="PANTHER" id="PTHR48081:SF8">
    <property type="entry name" value="ALPHA_BETA HYDROLASE FOLD-3 DOMAIN-CONTAINING PROTEIN-RELATED"/>
    <property type="match status" value="1"/>
</dbReference>
<dbReference type="EMBL" id="AE017341">
    <property type="protein sequence ID" value="AAW40992.2"/>
    <property type="molecule type" value="Genomic_DNA"/>
</dbReference>
<dbReference type="InParanoid" id="Q5KNW0"/>
<reference evidence="3 4" key="1">
    <citation type="journal article" date="2005" name="Science">
        <title>The genome of the basidiomycetous yeast and human pathogen Cryptococcus neoformans.</title>
        <authorList>
            <person name="Loftus B.J."/>
            <person name="Fung E."/>
            <person name="Roncaglia P."/>
            <person name="Rowley D."/>
            <person name="Amedeo P."/>
            <person name="Bruno D."/>
            <person name="Vamathevan J."/>
            <person name="Miranda M."/>
            <person name="Anderson I.J."/>
            <person name="Fraser J.A."/>
            <person name="Allen J.E."/>
            <person name="Bosdet I.E."/>
            <person name="Brent M.R."/>
            <person name="Chiu R."/>
            <person name="Doering T.L."/>
            <person name="Donlin M.J."/>
            <person name="D'Souza C.A."/>
            <person name="Fox D.S."/>
            <person name="Grinberg V."/>
            <person name="Fu J."/>
            <person name="Fukushima M."/>
            <person name="Haas B.J."/>
            <person name="Huang J.C."/>
            <person name="Janbon G."/>
            <person name="Jones S.J."/>
            <person name="Koo H.L."/>
            <person name="Krzywinski M.I."/>
            <person name="Kwon-Chung J.K."/>
            <person name="Lengeler K.B."/>
            <person name="Maiti R."/>
            <person name="Marra M.A."/>
            <person name="Marra R.E."/>
            <person name="Mathewson C.A."/>
            <person name="Mitchell T.G."/>
            <person name="Pertea M."/>
            <person name="Riggs F.R."/>
            <person name="Salzberg S.L."/>
            <person name="Schein J.E."/>
            <person name="Shvartsbeyn A."/>
            <person name="Shin H."/>
            <person name="Shumway M."/>
            <person name="Specht C.A."/>
            <person name="Suh B.B."/>
            <person name="Tenney A."/>
            <person name="Utterback T.R."/>
            <person name="Wickes B.L."/>
            <person name="Wortman J.R."/>
            <person name="Wye N.H."/>
            <person name="Kronstad J.W."/>
            <person name="Lodge J.K."/>
            <person name="Heitman J."/>
            <person name="Davis R.W."/>
            <person name="Fraser C.M."/>
            <person name="Hyman R.W."/>
        </authorList>
    </citation>
    <scope>NUCLEOTIDE SEQUENCE [LARGE SCALE GENOMIC DNA]</scope>
    <source>
        <strain evidence="4">JEC21 / ATCC MYA-565</strain>
    </source>
</reference>
<evidence type="ECO:0000256" key="1">
    <source>
        <dbReference type="ARBA" id="ARBA00022801"/>
    </source>
</evidence>
<evidence type="ECO:0000259" key="2">
    <source>
        <dbReference type="Pfam" id="PF07859"/>
    </source>
</evidence>
<dbReference type="Gene3D" id="3.40.50.1820">
    <property type="entry name" value="alpha/beta hydrolase"/>
    <property type="match status" value="1"/>
</dbReference>
<dbReference type="STRING" id="214684.Q5KNW0"/>
<dbReference type="PaxDb" id="214684-Q5KNW0"/>
<protein>
    <recommendedName>
        <fullName evidence="2">Alpha/beta hydrolase fold-3 domain-containing protein</fullName>
    </recommendedName>
</protein>
<dbReference type="InterPro" id="IPR029058">
    <property type="entry name" value="AB_hydrolase_fold"/>
</dbReference>
<dbReference type="InterPro" id="IPR050300">
    <property type="entry name" value="GDXG_lipolytic_enzyme"/>
</dbReference>
<dbReference type="PANTHER" id="PTHR48081">
    <property type="entry name" value="AB HYDROLASE SUPERFAMILY PROTEIN C4A8.06C"/>
    <property type="match status" value="1"/>
</dbReference>
<dbReference type="RefSeq" id="XP_566811.2">
    <property type="nucleotide sequence ID" value="XM_566811.2"/>
</dbReference>
<dbReference type="GeneID" id="3253337"/>
<dbReference type="Pfam" id="PF07859">
    <property type="entry name" value="Abhydrolase_3"/>
    <property type="match status" value="1"/>
</dbReference>
<evidence type="ECO:0000313" key="4">
    <source>
        <dbReference type="Proteomes" id="UP000002149"/>
    </source>
</evidence>
<dbReference type="KEGG" id="cne:CNA05120"/>
<proteinExistence type="predicted"/>
<dbReference type="ESTHER" id="cryne-q5knw0">
    <property type="family name" value="Hormone-sensitive_lipase_like"/>
</dbReference>
<dbReference type="AlphaFoldDB" id="Q5KNW0"/>
<dbReference type="HOGENOM" id="CLU_012494_6_4_1"/>
<dbReference type="InterPro" id="IPR013094">
    <property type="entry name" value="AB_hydrolase_3"/>
</dbReference>
<dbReference type="Proteomes" id="UP000002149">
    <property type="component" value="Chromosome 1"/>
</dbReference>
<dbReference type="SUPFAM" id="SSF53474">
    <property type="entry name" value="alpha/beta-Hydrolases"/>
    <property type="match status" value="1"/>
</dbReference>
<feature type="domain" description="Alpha/beta hydrolase fold-3" evidence="2">
    <location>
        <begin position="128"/>
        <end position="335"/>
    </location>
</feature>
<accession>Q5KNW0</accession>
<name>Q5KNW0_CRYD1</name>
<gene>
    <name evidence="3" type="ordered locus">CNA05120</name>
</gene>
<dbReference type="VEuPathDB" id="FungiDB:CNA05120"/>
<dbReference type="GO" id="GO:0016787">
    <property type="term" value="F:hydrolase activity"/>
    <property type="evidence" value="ECO:0007669"/>
    <property type="project" value="UniProtKB-KW"/>
</dbReference>
<organism evidence="3 4">
    <name type="scientific">Cryptococcus deneoformans (strain JEC21 / ATCC MYA-565)</name>
    <name type="common">Cryptococcus neoformans var. neoformans serotype D</name>
    <dbReference type="NCBI Taxonomy" id="214684"/>
    <lineage>
        <taxon>Eukaryota</taxon>
        <taxon>Fungi</taxon>
        <taxon>Dikarya</taxon>
        <taxon>Basidiomycota</taxon>
        <taxon>Agaricomycotina</taxon>
        <taxon>Tremellomycetes</taxon>
        <taxon>Tremellales</taxon>
        <taxon>Cryptococcaceae</taxon>
        <taxon>Cryptococcus</taxon>
        <taxon>Cryptococcus neoformans species complex</taxon>
    </lineage>
</organism>
<dbReference type="eggNOG" id="KOG1515">
    <property type="taxonomic scope" value="Eukaryota"/>
</dbReference>
<keyword evidence="1" id="KW-0378">Hydrolase</keyword>
<keyword evidence="4" id="KW-1185">Reference proteome</keyword>
<accession>Q55ZJ6</accession>